<evidence type="ECO:0000313" key="9">
    <source>
        <dbReference type="EMBL" id="MBB6051014.1"/>
    </source>
</evidence>
<dbReference type="Pfam" id="PF07690">
    <property type="entry name" value="MFS_1"/>
    <property type="match status" value="1"/>
</dbReference>
<dbReference type="PROSITE" id="PS00216">
    <property type="entry name" value="SUGAR_TRANSPORT_1"/>
    <property type="match status" value="1"/>
</dbReference>
<evidence type="ECO:0000256" key="3">
    <source>
        <dbReference type="ARBA" id="ARBA00022475"/>
    </source>
</evidence>
<dbReference type="InterPro" id="IPR020846">
    <property type="entry name" value="MFS_dom"/>
</dbReference>
<evidence type="ECO:0000256" key="7">
    <source>
        <dbReference type="SAM" id="Phobius"/>
    </source>
</evidence>
<keyword evidence="10" id="KW-1185">Reference proteome</keyword>
<feature type="transmembrane region" description="Helical" evidence="7">
    <location>
        <begin position="38"/>
        <end position="59"/>
    </location>
</feature>
<dbReference type="AlphaFoldDB" id="A0A7W9SS58"/>
<dbReference type="GO" id="GO:0022857">
    <property type="term" value="F:transmembrane transporter activity"/>
    <property type="evidence" value="ECO:0007669"/>
    <property type="project" value="InterPro"/>
</dbReference>
<keyword evidence="4 7" id="KW-0812">Transmembrane</keyword>
<dbReference type="EMBL" id="JACHGW010000002">
    <property type="protein sequence ID" value="MBB6051014.1"/>
    <property type="molecule type" value="Genomic_DNA"/>
</dbReference>
<feature type="transmembrane region" description="Helical" evidence="7">
    <location>
        <begin position="189"/>
        <end position="207"/>
    </location>
</feature>
<dbReference type="CDD" id="cd17325">
    <property type="entry name" value="MFS_MdtG_SLC18_like"/>
    <property type="match status" value="1"/>
</dbReference>
<accession>A0A7W9SS58</accession>
<evidence type="ECO:0000256" key="1">
    <source>
        <dbReference type="ARBA" id="ARBA00004651"/>
    </source>
</evidence>
<evidence type="ECO:0000259" key="8">
    <source>
        <dbReference type="PROSITE" id="PS50850"/>
    </source>
</evidence>
<feature type="transmembrane region" description="Helical" evidence="7">
    <location>
        <begin position="273"/>
        <end position="291"/>
    </location>
</feature>
<feature type="domain" description="Major facilitator superfamily (MFS) profile" evidence="8">
    <location>
        <begin position="12"/>
        <end position="416"/>
    </location>
</feature>
<feature type="transmembrane region" description="Helical" evidence="7">
    <location>
        <begin position="360"/>
        <end position="380"/>
    </location>
</feature>
<keyword evidence="3" id="KW-1003">Cell membrane</keyword>
<sequence length="419" mass="44368">MTRKPPPPEWLFLLALCAVSALAELGFVIVNISSLPVFLKFGLHLPNLPGIALAAYYLVEALANSPMGALADRLGRRRLMVLGTCLSILTCLATSQIHTPVGALSILGVTALVLLLRALDGLGAAMLWPNVYASAADRVAPERQAQANTLITMAYMATIAIGPKVGGWLNETFGKSFAASEPGRYVPSFVFAAGCFAATSVLSYFIAPRRSEAHAAPTDGEHAPVSKSALLDALRKIPWLLGLICLIFVAIGLIAPYAKPYFMERFSISEESFGNLLLAPAVLIGLVAAPLGRLADRWGKTQAIQLGTALCAVALWGLLFGAHQNLIIVFGTLMGVGFVLAFPSYMAYVAEMAPEKERGGMIGAVRMVQGIGAMLGSILSSPLYTVGSGHHFIFYLAAGILTLGFILSLVVVKPRKLTS</sequence>
<dbReference type="InterPro" id="IPR005829">
    <property type="entry name" value="Sugar_transporter_CS"/>
</dbReference>
<dbReference type="InterPro" id="IPR050171">
    <property type="entry name" value="MFS_Transporters"/>
</dbReference>
<keyword evidence="6 7" id="KW-0472">Membrane</keyword>
<dbReference type="InterPro" id="IPR036259">
    <property type="entry name" value="MFS_trans_sf"/>
</dbReference>
<comment type="subcellular location">
    <subcellularLocation>
        <location evidence="1">Cell membrane</location>
        <topology evidence="1">Multi-pass membrane protein</topology>
    </subcellularLocation>
</comment>
<gene>
    <name evidence="9" type="ORF">HNQ39_002805</name>
</gene>
<evidence type="ECO:0000256" key="2">
    <source>
        <dbReference type="ARBA" id="ARBA00022448"/>
    </source>
</evidence>
<reference evidence="9 10" key="1">
    <citation type="submission" date="2020-08" db="EMBL/GenBank/DDBJ databases">
        <title>Genomic Encyclopedia of Type Strains, Phase IV (KMG-IV): sequencing the most valuable type-strain genomes for metagenomic binning, comparative biology and taxonomic classification.</title>
        <authorList>
            <person name="Goeker M."/>
        </authorList>
    </citation>
    <scope>NUCLEOTIDE SEQUENCE [LARGE SCALE GENOMIC DNA]</scope>
    <source>
        <strain evidence="9 10">DSM 23562</strain>
    </source>
</reference>
<proteinExistence type="predicted"/>
<dbReference type="InterPro" id="IPR011701">
    <property type="entry name" value="MFS"/>
</dbReference>
<keyword evidence="5 7" id="KW-1133">Transmembrane helix</keyword>
<feature type="transmembrane region" description="Helical" evidence="7">
    <location>
        <begin position="237"/>
        <end position="258"/>
    </location>
</feature>
<protein>
    <submittedName>
        <fullName evidence="9">DHA1 family multidrug resistance protein-like MFS transporter</fullName>
    </submittedName>
</protein>
<evidence type="ECO:0000256" key="4">
    <source>
        <dbReference type="ARBA" id="ARBA00022692"/>
    </source>
</evidence>
<feature type="transmembrane region" description="Helical" evidence="7">
    <location>
        <begin position="303"/>
        <end position="320"/>
    </location>
</feature>
<dbReference type="SUPFAM" id="SSF103473">
    <property type="entry name" value="MFS general substrate transporter"/>
    <property type="match status" value="1"/>
</dbReference>
<dbReference type="PROSITE" id="PS50850">
    <property type="entry name" value="MFS"/>
    <property type="match status" value="1"/>
</dbReference>
<dbReference type="GO" id="GO:0005886">
    <property type="term" value="C:plasma membrane"/>
    <property type="evidence" value="ECO:0007669"/>
    <property type="project" value="UniProtKB-SubCell"/>
</dbReference>
<evidence type="ECO:0000256" key="6">
    <source>
        <dbReference type="ARBA" id="ARBA00023136"/>
    </source>
</evidence>
<feature type="transmembrane region" description="Helical" evidence="7">
    <location>
        <begin position="326"/>
        <end position="348"/>
    </location>
</feature>
<feature type="transmembrane region" description="Helical" evidence="7">
    <location>
        <begin position="149"/>
        <end position="169"/>
    </location>
</feature>
<evidence type="ECO:0000313" key="10">
    <source>
        <dbReference type="Proteomes" id="UP000520814"/>
    </source>
</evidence>
<dbReference type="PANTHER" id="PTHR23517">
    <property type="entry name" value="RESISTANCE PROTEIN MDTM, PUTATIVE-RELATED-RELATED"/>
    <property type="match status" value="1"/>
</dbReference>
<feature type="transmembrane region" description="Helical" evidence="7">
    <location>
        <begin position="103"/>
        <end position="128"/>
    </location>
</feature>
<name>A0A7W9SS58_ARMRO</name>
<feature type="transmembrane region" description="Helical" evidence="7">
    <location>
        <begin position="392"/>
        <end position="412"/>
    </location>
</feature>
<dbReference type="Gene3D" id="1.20.1250.20">
    <property type="entry name" value="MFS general substrate transporter like domains"/>
    <property type="match status" value="2"/>
</dbReference>
<dbReference type="Proteomes" id="UP000520814">
    <property type="component" value="Unassembled WGS sequence"/>
</dbReference>
<keyword evidence="2" id="KW-0813">Transport</keyword>
<feature type="transmembrane region" description="Helical" evidence="7">
    <location>
        <begin position="12"/>
        <end position="32"/>
    </location>
</feature>
<evidence type="ECO:0000256" key="5">
    <source>
        <dbReference type="ARBA" id="ARBA00022989"/>
    </source>
</evidence>
<organism evidence="9 10">
    <name type="scientific">Armatimonas rosea</name>
    <dbReference type="NCBI Taxonomy" id="685828"/>
    <lineage>
        <taxon>Bacteria</taxon>
        <taxon>Bacillati</taxon>
        <taxon>Armatimonadota</taxon>
        <taxon>Armatimonadia</taxon>
        <taxon>Armatimonadales</taxon>
        <taxon>Armatimonadaceae</taxon>
        <taxon>Armatimonas</taxon>
    </lineage>
</organism>
<comment type="caution">
    <text evidence="9">The sequence shown here is derived from an EMBL/GenBank/DDBJ whole genome shotgun (WGS) entry which is preliminary data.</text>
</comment>
<dbReference type="PANTHER" id="PTHR23517:SF3">
    <property type="entry name" value="INTEGRAL MEMBRANE TRANSPORT PROTEIN"/>
    <property type="match status" value="1"/>
</dbReference>
<dbReference type="RefSeq" id="WP_184197031.1">
    <property type="nucleotide sequence ID" value="NZ_JACHGW010000002.1"/>
</dbReference>